<feature type="region of interest" description="Disordered" evidence="1">
    <location>
        <begin position="402"/>
        <end position="437"/>
    </location>
</feature>
<evidence type="ECO:0000313" key="2">
    <source>
        <dbReference type="EMBL" id="GGI79800.1"/>
    </source>
</evidence>
<organism evidence="2 3">
    <name type="scientific">Legionella impletisoli</name>
    <dbReference type="NCBI Taxonomy" id="343510"/>
    <lineage>
        <taxon>Bacteria</taxon>
        <taxon>Pseudomonadati</taxon>
        <taxon>Pseudomonadota</taxon>
        <taxon>Gammaproteobacteria</taxon>
        <taxon>Legionellales</taxon>
        <taxon>Legionellaceae</taxon>
        <taxon>Legionella</taxon>
    </lineage>
</organism>
<dbReference type="OrthoDB" id="5652502at2"/>
<feature type="region of interest" description="Disordered" evidence="1">
    <location>
        <begin position="493"/>
        <end position="513"/>
    </location>
</feature>
<dbReference type="InterPro" id="IPR027796">
    <property type="entry name" value="OTT_1508_deam-like"/>
</dbReference>
<reference evidence="2" key="1">
    <citation type="journal article" date="2014" name="Int. J. Syst. Evol. Microbiol.">
        <title>Complete genome sequence of Corynebacterium casei LMG S-19264T (=DSM 44701T), isolated from a smear-ripened cheese.</title>
        <authorList>
            <consortium name="US DOE Joint Genome Institute (JGI-PGF)"/>
            <person name="Walter F."/>
            <person name="Albersmeier A."/>
            <person name="Kalinowski J."/>
            <person name="Ruckert C."/>
        </authorList>
    </citation>
    <scope>NUCLEOTIDE SEQUENCE</scope>
    <source>
        <strain evidence="2">JCM 13919</strain>
    </source>
</reference>
<gene>
    <name evidence="2" type="ORF">GCM10007966_05420</name>
</gene>
<reference evidence="2" key="2">
    <citation type="submission" date="2020-09" db="EMBL/GenBank/DDBJ databases">
        <authorList>
            <person name="Sun Q."/>
            <person name="Ohkuma M."/>
        </authorList>
    </citation>
    <scope>NUCLEOTIDE SEQUENCE</scope>
    <source>
        <strain evidence="2">JCM 13919</strain>
    </source>
</reference>
<keyword evidence="3" id="KW-1185">Reference proteome</keyword>
<feature type="region of interest" description="Disordered" evidence="1">
    <location>
        <begin position="461"/>
        <end position="481"/>
    </location>
</feature>
<evidence type="ECO:0000256" key="1">
    <source>
        <dbReference type="SAM" id="MobiDB-lite"/>
    </source>
</evidence>
<name>A0A917JP42_9GAMM</name>
<dbReference type="Pfam" id="PF14441">
    <property type="entry name" value="OTT_1508_deam"/>
    <property type="match status" value="1"/>
</dbReference>
<evidence type="ECO:0000313" key="3">
    <source>
        <dbReference type="Proteomes" id="UP000630149"/>
    </source>
</evidence>
<dbReference type="RefSeq" id="WP_131775934.1">
    <property type="nucleotide sequence ID" value="NZ_BMOB01000002.1"/>
</dbReference>
<dbReference type="AlphaFoldDB" id="A0A917JP42"/>
<accession>A0A917JP42</accession>
<sequence>MKYHIRNTLRDKLAKAGFFADSDKNRIRNDIFHRVINANFKPETVFSHAQTELDRLFNEQELNRSTIKLAFVRAKEVECIDKLCEGLKALILREAEEFESLESQGSFEKEDAYLRFPYDPSALTAELTQWVEDEYAPVDARIEVSKHRRVRRYDSLARILASQKPSLSVCGAVTIDTTTVEPRLIIGANISFSEGAADFLKEIKAKLSVLKSFFSMYRFGYADLPDPSHCHELSLKLFHDLFPTYLDSTQTGKEISALEQAVFKLTHAVLYDSETFSEEEKDAFLNTAVILLPSIVEDHIELLVTHATPRGFLQSHESLHPLLDARDLRYVHAEQLIATYLYMHLEIPKETAYIFGISKLCCATCSEFLEEYPNVIFRGHHQQQYEGVINLNTGIRSPLTTVKKGPTAADSSPFKTPIRSLTSRTSAASASHEDTDTELEIPRVPRAIRFGVQKTLFGETTVAAPAETQGRASGTPSPTDLLMSHGVFSLRFPPSPSAELERDLAVRSPSPSC</sequence>
<comment type="caution">
    <text evidence="2">The sequence shown here is derived from an EMBL/GenBank/DDBJ whole genome shotgun (WGS) entry which is preliminary data.</text>
</comment>
<dbReference type="Proteomes" id="UP000630149">
    <property type="component" value="Unassembled WGS sequence"/>
</dbReference>
<protein>
    <submittedName>
        <fullName evidence="2">Uncharacterized protein</fullName>
    </submittedName>
</protein>
<proteinExistence type="predicted"/>
<feature type="compositionally biased region" description="Low complexity" evidence="1">
    <location>
        <begin position="419"/>
        <end position="430"/>
    </location>
</feature>
<dbReference type="EMBL" id="BMOB01000002">
    <property type="protein sequence ID" value="GGI79800.1"/>
    <property type="molecule type" value="Genomic_DNA"/>
</dbReference>